<dbReference type="Proteomes" id="UP001501411">
    <property type="component" value="Unassembled WGS sequence"/>
</dbReference>
<evidence type="ECO:0000256" key="3">
    <source>
        <dbReference type="ARBA" id="ARBA00022801"/>
    </source>
</evidence>
<dbReference type="EMBL" id="BAABIQ010000008">
    <property type="protein sequence ID" value="GAA4788006.1"/>
    <property type="molecule type" value="Genomic_DNA"/>
</dbReference>
<organism evidence="8 9">
    <name type="scientific">Olivibacter ginsenosidimutans</name>
    <dbReference type="NCBI Taxonomy" id="1176537"/>
    <lineage>
        <taxon>Bacteria</taxon>
        <taxon>Pseudomonadati</taxon>
        <taxon>Bacteroidota</taxon>
        <taxon>Sphingobacteriia</taxon>
        <taxon>Sphingobacteriales</taxon>
        <taxon>Sphingobacteriaceae</taxon>
        <taxon>Olivibacter</taxon>
    </lineage>
</organism>
<dbReference type="PANTHER" id="PTHR43690">
    <property type="entry name" value="NARDILYSIN"/>
    <property type="match status" value="1"/>
</dbReference>
<protein>
    <submittedName>
        <fullName evidence="8">Pitrilysin family protein</fullName>
    </submittedName>
</protein>
<dbReference type="InterPro" id="IPR011249">
    <property type="entry name" value="Metalloenz_LuxS/M16"/>
</dbReference>
<evidence type="ECO:0000256" key="4">
    <source>
        <dbReference type="ARBA" id="ARBA00022833"/>
    </source>
</evidence>
<comment type="caution">
    <text evidence="8">The sequence shown here is derived from an EMBL/GenBank/DDBJ whole genome shotgun (WGS) entry which is preliminary data.</text>
</comment>
<dbReference type="RefSeq" id="WP_345231153.1">
    <property type="nucleotide sequence ID" value="NZ_BAABIQ010000008.1"/>
</dbReference>
<evidence type="ECO:0000259" key="7">
    <source>
        <dbReference type="Pfam" id="PF05193"/>
    </source>
</evidence>
<evidence type="ECO:0000313" key="8">
    <source>
        <dbReference type="EMBL" id="GAA4788006.1"/>
    </source>
</evidence>
<dbReference type="Pfam" id="PF05193">
    <property type="entry name" value="Peptidase_M16_C"/>
    <property type="match status" value="1"/>
</dbReference>
<evidence type="ECO:0000256" key="2">
    <source>
        <dbReference type="ARBA" id="ARBA00022670"/>
    </source>
</evidence>
<keyword evidence="3" id="KW-0378">Hydrolase</keyword>
<keyword evidence="9" id="KW-1185">Reference proteome</keyword>
<keyword evidence="2" id="KW-0645">Protease</keyword>
<proteinExistence type="inferred from homology"/>
<dbReference type="Gene3D" id="3.30.830.10">
    <property type="entry name" value="Metalloenzyme, LuxS/M16 peptidase-like"/>
    <property type="match status" value="2"/>
</dbReference>
<dbReference type="InterPro" id="IPR011765">
    <property type="entry name" value="Pept_M16_N"/>
</dbReference>
<accession>A0ABP9AZ32</accession>
<evidence type="ECO:0000313" key="9">
    <source>
        <dbReference type="Proteomes" id="UP001501411"/>
    </source>
</evidence>
<keyword evidence="4" id="KW-0862">Zinc</keyword>
<dbReference type="InterPro" id="IPR050626">
    <property type="entry name" value="Peptidase_M16"/>
</dbReference>
<reference evidence="9" key="1">
    <citation type="journal article" date="2019" name="Int. J. Syst. Evol. Microbiol.">
        <title>The Global Catalogue of Microorganisms (GCM) 10K type strain sequencing project: providing services to taxonomists for standard genome sequencing and annotation.</title>
        <authorList>
            <consortium name="The Broad Institute Genomics Platform"/>
            <consortium name="The Broad Institute Genome Sequencing Center for Infectious Disease"/>
            <person name="Wu L."/>
            <person name="Ma J."/>
        </authorList>
    </citation>
    <scope>NUCLEOTIDE SEQUENCE [LARGE SCALE GENOMIC DNA]</scope>
    <source>
        <strain evidence="9">JCM 18200</strain>
    </source>
</reference>
<keyword evidence="5" id="KW-0482">Metalloprotease</keyword>
<dbReference type="PANTHER" id="PTHR43690:SF17">
    <property type="entry name" value="PROTEIN YHJJ"/>
    <property type="match status" value="1"/>
</dbReference>
<feature type="domain" description="Peptidase M16 C-terminal" evidence="7">
    <location>
        <begin position="169"/>
        <end position="344"/>
    </location>
</feature>
<evidence type="ECO:0000256" key="1">
    <source>
        <dbReference type="ARBA" id="ARBA00007261"/>
    </source>
</evidence>
<dbReference type="SUPFAM" id="SSF63411">
    <property type="entry name" value="LuxS/MPP-like metallohydrolase"/>
    <property type="match status" value="2"/>
</dbReference>
<gene>
    <name evidence="8" type="ORF">GCM10023231_15200</name>
</gene>
<evidence type="ECO:0000256" key="5">
    <source>
        <dbReference type="ARBA" id="ARBA00023049"/>
    </source>
</evidence>
<name>A0ABP9AZ32_9SPHI</name>
<dbReference type="InterPro" id="IPR007863">
    <property type="entry name" value="Peptidase_M16_C"/>
</dbReference>
<dbReference type="Pfam" id="PF00675">
    <property type="entry name" value="Peptidase_M16"/>
    <property type="match status" value="1"/>
</dbReference>
<comment type="similarity">
    <text evidence="1">Belongs to the peptidase M16 family.</text>
</comment>
<feature type="domain" description="Peptidase M16 N-terminal" evidence="6">
    <location>
        <begin position="14"/>
        <end position="129"/>
    </location>
</feature>
<evidence type="ECO:0000259" key="6">
    <source>
        <dbReference type="Pfam" id="PF00675"/>
    </source>
</evidence>
<sequence length="422" mass="48235">MVTYNQFTVKNGLRVLIHEDHSTPMAVLNLLYDVGARDEAPDQTGFAHLFEHLMFGGSVNIPQFDLPLQRVGGESNAFTTNDLTNYYMTLPAINLETAFWLESDRMLSLAFSEKSLETQRQVVCEEFKQRYLNQPYGDVWLKLRPLAYKKHPYQWATIGKELAHIEQATMDQVKTFFKKHYTPQNAIMVVAGDVHTDEIKALTEKWFADIPAGEKYHRAITPEPKQTKARREIVEADVPVNSIYIAFHMGDRRSKQYYIGDLISDILSRGKSSRLYRRLIKEQLLFSEINAYLTGSIDNGLFILEGKPLPHVTPEQAEEAIWDQLIDLQRFPVSDYELEKVKNKIESTMVFAELSILDKAMNLAYFELLGNADWLNQEIGTYLKIDASAIQEAATALFQKENSSTLLYLAKTNDGTNNSTNI</sequence>